<dbReference type="InterPro" id="IPR036259">
    <property type="entry name" value="MFS_trans_sf"/>
</dbReference>
<comment type="caution">
    <text evidence="14">The sequence shown here is derived from an EMBL/GenBank/DDBJ whole genome shotgun (WGS) entry which is preliminary data.</text>
</comment>
<dbReference type="FunFam" id="1.20.1250.20:FF:000001">
    <property type="entry name" value="Dicarboxylate MFS transporter"/>
    <property type="match status" value="1"/>
</dbReference>
<feature type="transmembrane region" description="Helical" evidence="12">
    <location>
        <begin position="73"/>
        <end position="94"/>
    </location>
</feature>
<feature type="transmembrane region" description="Helical" evidence="12">
    <location>
        <begin position="171"/>
        <end position="198"/>
    </location>
</feature>
<feature type="domain" description="Major facilitator superfamily (MFS) profile" evidence="13">
    <location>
        <begin position="33"/>
        <end position="452"/>
    </location>
</feature>
<dbReference type="AlphaFoldDB" id="A0A430HZM8"/>
<name>A0A430HZM8_9CORY</name>
<feature type="compositionally biased region" description="Polar residues" evidence="11">
    <location>
        <begin position="1"/>
        <end position="10"/>
    </location>
</feature>
<evidence type="ECO:0000256" key="2">
    <source>
        <dbReference type="ARBA" id="ARBA00008240"/>
    </source>
</evidence>
<evidence type="ECO:0000256" key="8">
    <source>
        <dbReference type="ARBA" id="ARBA00023136"/>
    </source>
</evidence>
<dbReference type="OrthoDB" id="8953821at2"/>
<comment type="subcellular location">
    <subcellularLocation>
        <location evidence="1">Cell membrane</location>
        <topology evidence="1">Multi-pass membrane protein</topology>
    </subcellularLocation>
</comment>
<evidence type="ECO:0000256" key="10">
    <source>
        <dbReference type="ARBA" id="ARBA00039918"/>
    </source>
</evidence>
<protein>
    <recommendedName>
        <fullName evidence="10">Putative proline/betaine transporter</fullName>
    </recommendedName>
</protein>
<feature type="transmembrane region" description="Helical" evidence="12">
    <location>
        <begin position="130"/>
        <end position="150"/>
    </location>
</feature>
<feature type="region of interest" description="Disordered" evidence="11">
    <location>
        <begin position="1"/>
        <end position="24"/>
    </location>
</feature>
<dbReference type="GO" id="GO:0005886">
    <property type="term" value="C:plasma membrane"/>
    <property type="evidence" value="ECO:0007669"/>
    <property type="project" value="UniProtKB-SubCell"/>
</dbReference>
<evidence type="ECO:0000256" key="6">
    <source>
        <dbReference type="ARBA" id="ARBA00022847"/>
    </source>
</evidence>
<dbReference type="RefSeq" id="WP_126120470.1">
    <property type="nucleotide sequence ID" value="NZ_RXHJ01000006.1"/>
</dbReference>
<feature type="transmembrane region" description="Helical" evidence="12">
    <location>
        <begin position="334"/>
        <end position="352"/>
    </location>
</feature>
<evidence type="ECO:0000313" key="14">
    <source>
        <dbReference type="EMBL" id="RSZ63837.1"/>
    </source>
</evidence>
<dbReference type="Gene3D" id="1.20.1250.20">
    <property type="entry name" value="MFS general substrate transporter like domains"/>
    <property type="match status" value="2"/>
</dbReference>
<evidence type="ECO:0000256" key="3">
    <source>
        <dbReference type="ARBA" id="ARBA00022448"/>
    </source>
</evidence>
<keyword evidence="7 12" id="KW-1133">Transmembrane helix</keyword>
<sequence>MSVTTESETPNVPPTPVFTEEAPGFDKKHSRRAVAGGTFGTALEWFDFAVYGTLSATLFPTLFFPAYDTNTAVLASFATFGAGMVARPLGGVVFGALGDRIGRRNVLMFTLVLMGLASVAIGLLPTYAMIGVVAPTLLVILRFLQGFALGGEATGVQVLVVEHAPRDHRGLYGGILATGSPLAQTFASLTLTGLAMFLSEDAFASWGWRIPFIMGVLLLVVGVIIRTKLEETPAFRESQKQAAEAAAKGETVQQERALMVIMKKPGTVIKLVLSWAASAGLFWICVTYAVNYLTSVLGYENDITFGLLLIANLISIPAAIIGGRLSDRLGRKNVFLIGLTLQGIAAASMFPIMNTMNYPASVAIITVALCGIQITAGVQAAFFSEALPTAMRYTGSALGMTMAGLLFGAPIPFVAAWIFQNTSNGTLALTAIALGLVIISFLAVLSLPERYKQSLEEAH</sequence>
<evidence type="ECO:0000256" key="1">
    <source>
        <dbReference type="ARBA" id="ARBA00004651"/>
    </source>
</evidence>
<dbReference type="PANTHER" id="PTHR43045">
    <property type="entry name" value="SHIKIMATE TRANSPORTER"/>
    <property type="match status" value="1"/>
</dbReference>
<evidence type="ECO:0000256" key="7">
    <source>
        <dbReference type="ARBA" id="ARBA00022989"/>
    </source>
</evidence>
<dbReference type="SUPFAM" id="SSF103473">
    <property type="entry name" value="MFS general substrate transporter"/>
    <property type="match status" value="1"/>
</dbReference>
<keyword evidence="5 12" id="KW-0812">Transmembrane</keyword>
<feature type="transmembrane region" description="Helical" evidence="12">
    <location>
        <begin position="425"/>
        <end position="445"/>
    </location>
</feature>
<dbReference type="GO" id="GO:0015293">
    <property type="term" value="F:symporter activity"/>
    <property type="evidence" value="ECO:0007669"/>
    <property type="project" value="UniProtKB-KW"/>
</dbReference>
<evidence type="ECO:0000256" key="9">
    <source>
        <dbReference type="ARBA" id="ARBA00037295"/>
    </source>
</evidence>
<dbReference type="PROSITE" id="PS00216">
    <property type="entry name" value="SUGAR_TRANSPORT_1"/>
    <property type="match status" value="1"/>
</dbReference>
<evidence type="ECO:0000256" key="5">
    <source>
        <dbReference type="ARBA" id="ARBA00022692"/>
    </source>
</evidence>
<keyword evidence="6" id="KW-0769">Symport</keyword>
<dbReference type="PROSITE" id="PS50850">
    <property type="entry name" value="MFS"/>
    <property type="match status" value="1"/>
</dbReference>
<keyword evidence="3" id="KW-0813">Transport</keyword>
<dbReference type="Pfam" id="PF07690">
    <property type="entry name" value="MFS_1"/>
    <property type="match status" value="1"/>
</dbReference>
<evidence type="ECO:0000256" key="11">
    <source>
        <dbReference type="SAM" id="MobiDB-lite"/>
    </source>
</evidence>
<evidence type="ECO:0000256" key="12">
    <source>
        <dbReference type="SAM" id="Phobius"/>
    </source>
</evidence>
<keyword evidence="15" id="KW-1185">Reference proteome</keyword>
<comment type="function">
    <text evidence="9">May be a proton symporter involved in the uptake of osmolytes such as proline and glycine betaine.</text>
</comment>
<accession>A0A430HZM8</accession>
<comment type="similarity">
    <text evidence="2">Belongs to the major facilitator superfamily. Metabolite:H+ Symporter (MHS) family (TC 2.A.1.6) family.</text>
</comment>
<feature type="transmembrane region" description="Helical" evidence="12">
    <location>
        <begin position="303"/>
        <end position="322"/>
    </location>
</feature>
<feature type="transmembrane region" description="Helical" evidence="12">
    <location>
        <begin position="268"/>
        <end position="291"/>
    </location>
</feature>
<dbReference type="PROSITE" id="PS00217">
    <property type="entry name" value="SUGAR_TRANSPORT_2"/>
    <property type="match status" value="1"/>
</dbReference>
<gene>
    <name evidence="14" type="ORF">EAH68_06265</name>
</gene>
<dbReference type="InterPro" id="IPR005829">
    <property type="entry name" value="Sugar_transporter_CS"/>
</dbReference>
<evidence type="ECO:0000256" key="4">
    <source>
        <dbReference type="ARBA" id="ARBA00022475"/>
    </source>
</evidence>
<dbReference type="Proteomes" id="UP000274907">
    <property type="component" value="Unassembled WGS sequence"/>
</dbReference>
<evidence type="ECO:0000313" key="15">
    <source>
        <dbReference type="Proteomes" id="UP000274907"/>
    </source>
</evidence>
<organism evidence="14 15">
    <name type="scientific">Corynebacterium hylobatis</name>
    <dbReference type="NCBI Taxonomy" id="1859290"/>
    <lineage>
        <taxon>Bacteria</taxon>
        <taxon>Bacillati</taxon>
        <taxon>Actinomycetota</taxon>
        <taxon>Actinomycetes</taxon>
        <taxon>Mycobacteriales</taxon>
        <taxon>Corynebacteriaceae</taxon>
        <taxon>Corynebacterium</taxon>
    </lineage>
</organism>
<dbReference type="EMBL" id="RXHJ01000006">
    <property type="protein sequence ID" value="RSZ63837.1"/>
    <property type="molecule type" value="Genomic_DNA"/>
</dbReference>
<keyword evidence="8 12" id="KW-0472">Membrane</keyword>
<proteinExistence type="inferred from homology"/>
<feature type="transmembrane region" description="Helical" evidence="12">
    <location>
        <begin position="210"/>
        <end position="229"/>
    </location>
</feature>
<feature type="transmembrane region" description="Helical" evidence="12">
    <location>
        <begin position="358"/>
        <end position="383"/>
    </location>
</feature>
<reference evidence="14 15" key="1">
    <citation type="submission" date="2018-12" db="EMBL/GenBank/DDBJ databases">
        <title>YIM 101343 draft genome.</title>
        <authorList>
            <person name="Chen X."/>
        </authorList>
    </citation>
    <scope>NUCLEOTIDE SEQUENCE [LARGE SCALE GENOMIC DNA]</scope>
    <source>
        <strain evidence="14 15">YIM 101343</strain>
    </source>
</reference>
<dbReference type="InterPro" id="IPR020846">
    <property type="entry name" value="MFS_dom"/>
</dbReference>
<dbReference type="PANTHER" id="PTHR43045:SF1">
    <property type="entry name" value="SHIKIMATE TRANSPORTER"/>
    <property type="match status" value="1"/>
</dbReference>
<feature type="transmembrane region" description="Helical" evidence="12">
    <location>
        <begin position="395"/>
        <end position="419"/>
    </location>
</feature>
<keyword evidence="4" id="KW-1003">Cell membrane</keyword>
<dbReference type="InterPro" id="IPR011701">
    <property type="entry name" value="MFS"/>
</dbReference>
<evidence type="ECO:0000259" key="13">
    <source>
        <dbReference type="PROSITE" id="PS50850"/>
    </source>
</evidence>
<feature type="transmembrane region" description="Helical" evidence="12">
    <location>
        <begin position="106"/>
        <end position="124"/>
    </location>
</feature>